<proteinExistence type="predicted"/>
<feature type="non-terminal residue" evidence="1">
    <location>
        <position position="1"/>
    </location>
</feature>
<feature type="non-terminal residue" evidence="1">
    <location>
        <position position="62"/>
    </location>
</feature>
<reference evidence="1 2" key="1">
    <citation type="journal article" date="2014" name="BMC Genomics">
        <title>Genome sequencing of four Aureobasidium pullulans varieties: biotechnological potential, stress tolerance, and description of new species.</title>
        <authorList>
            <person name="Gostin Ar C."/>
            <person name="Ohm R.A."/>
            <person name="Kogej T."/>
            <person name="Sonjak S."/>
            <person name="Turk M."/>
            <person name="Zajc J."/>
            <person name="Zalar P."/>
            <person name="Grube M."/>
            <person name="Sun H."/>
            <person name="Han J."/>
            <person name="Sharma A."/>
            <person name="Chiniquy J."/>
            <person name="Ngan C.Y."/>
            <person name="Lipzen A."/>
            <person name="Barry K."/>
            <person name="Grigoriev I.V."/>
            <person name="Gunde-Cimerman N."/>
        </authorList>
    </citation>
    <scope>NUCLEOTIDE SEQUENCE [LARGE SCALE GENOMIC DNA]</scope>
    <source>
        <strain evidence="1 2">CBS 110374</strain>
    </source>
</reference>
<dbReference type="RefSeq" id="XP_040878537.1">
    <property type="nucleotide sequence ID" value="XM_041019319.1"/>
</dbReference>
<dbReference type="Proteomes" id="UP000030672">
    <property type="component" value="Unassembled WGS sequence"/>
</dbReference>
<evidence type="ECO:0000313" key="2">
    <source>
        <dbReference type="Proteomes" id="UP000030672"/>
    </source>
</evidence>
<organism evidence="1 2">
    <name type="scientific">Aureobasidium melanogenum (strain CBS 110374)</name>
    <name type="common">Aureobasidium pullulans var. melanogenum</name>
    <dbReference type="NCBI Taxonomy" id="1043003"/>
    <lineage>
        <taxon>Eukaryota</taxon>
        <taxon>Fungi</taxon>
        <taxon>Dikarya</taxon>
        <taxon>Ascomycota</taxon>
        <taxon>Pezizomycotina</taxon>
        <taxon>Dothideomycetes</taxon>
        <taxon>Dothideomycetidae</taxon>
        <taxon>Dothideales</taxon>
        <taxon>Saccotheciaceae</taxon>
        <taxon>Aureobasidium</taxon>
    </lineage>
</organism>
<sequence>TIERILEQPEINCFMLVKNAAQIHFDRWRTKLSVLPFVNGFMGWDASQIQRYLQDQFPEYAL</sequence>
<dbReference type="HOGENOM" id="CLU_2910185_0_0_1"/>
<gene>
    <name evidence="1" type="ORF">M437DRAFT_35729</name>
</gene>
<protein>
    <submittedName>
        <fullName evidence="1">Uncharacterized protein</fullName>
    </submittedName>
</protein>
<evidence type="ECO:0000313" key="1">
    <source>
        <dbReference type="EMBL" id="KEQ61514.1"/>
    </source>
</evidence>
<dbReference type="EMBL" id="KL584837">
    <property type="protein sequence ID" value="KEQ61514.1"/>
    <property type="molecule type" value="Genomic_DNA"/>
</dbReference>
<dbReference type="GeneID" id="63912692"/>
<name>A0A074VQQ3_AURM1</name>
<accession>A0A074VQQ3</accession>
<keyword evidence="2" id="KW-1185">Reference proteome</keyword>
<dbReference type="AlphaFoldDB" id="A0A074VQQ3"/>